<dbReference type="InterPro" id="IPR029058">
    <property type="entry name" value="AB_hydrolase_fold"/>
</dbReference>
<sequence>MLEDYRAGLTVDRQHEEADRARGVRIDCPVLVLWSLRDDLEDLHGDPRLIWRSWADDVRGYGIDSGHHVAEEAPGPLSNALGDFFTH</sequence>
<gene>
    <name evidence="1" type="ORF">wt6.24</name>
</gene>
<organism evidence="1">
    <name type="scientific">Streptomyces sp. WT6</name>
    <dbReference type="NCBI Taxonomy" id="1486372"/>
    <lineage>
        <taxon>Bacteria</taxon>
        <taxon>Bacillati</taxon>
        <taxon>Actinomycetota</taxon>
        <taxon>Actinomycetes</taxon>
        <taxon>Kitasatosporales</taxon>
        <taxon>Streptomycetaceae</taxon>
        <taxon>Streptomyces</taxon>
    </lineage>
</organism>
<accession>A0A023PZP6</accession>
<name>A0A023PZP6_9ACTN</name>
<dbReference type="EMBL" id="KJ411867">
    <property type="protein sequence ID" value="AHX39401.1"/>
    <property type="molecule type" value="Genomic_DNA"/>
</dbReference>
<dbReference type="AlphaFoldDB" id="A0A023PZP6"/>
<dbReference type="SUPFAM" id="SSF53474">
    <property type="entry name" value="alpha/beta-Hydrolases"/>
    <property type="match status" value="1"/>
</dbReference>
<reference evidence="1" key="1">
    <citation type="submission" date="2014-02" db="EMBL/GenBank/DDBJ databases">
        <title>Streptomyces sp. WT6 mevalonate pathway gene cluster, complete sequence.</title>
        <authorList>
            <person name="Wang T."/>
            <person name="Qin Z."/>
        </authorList>
    </citation>
    <scope>NUCLEOTIDE SEQUENCE</scope>
    <source>
        <strain evidence="1">WT6</strain>
    </source>
</reference>
<protein>
    <submittedName>
        <fullName evidence="1">Uncharacterized protein</fullName>
    </submittedName>
</protein>
<evidence type="ECO:0000313" key="1">
    <source>
        <dbReference type="EMBL" id="AHX39401.1"/>
    </source>
</evidence>
<dbReference type="Gene3D" id="3.40.50.1820">
    <property type="entry name" value="alpha/beta hydrolase"/>
    <property type="match status" value="1"/>
</dbReference>
<proteinExistence type="predicted"/>